<dbReference type="Pfam" id="PF04181">
    <property type="entry name" value="RPAP2_Rtr1"/>
    <property type="match status" value="1"/>
</dbReference>
<dbReference type="GO" id="GO:0008270">
    <property type="term" value="F:zinc ion binding"/>
    <property type="evidence" value="ECO:0007669"/>
    <property type="project" value="UniProtKB-KW"/>
</dbReference>
<evidence type="ECO:0000256" key="5">
    <source>
        <dbReference type="ARBA" id="ARBA00022801"/>
    </source>
</evidence>
<protein>
    <recommendedName>
        <fullName evidence="12">RNA polymerase II subunit B1 CTD phosphatase RPAP2 homolog</fullName>
        <ecNumber evidence="12">3.1.3.16</ecNumber>
    </recommendedName>
</protein>
<keyword evidence="4 12" id="KW-0863">Zinc-finger</keyword>
<comment type="similarity">
    <text evidence="2 11 12">Belongs to the RPAP2 family.</text>
</comment>
<evidence type="ECO:0000256" key="4">
    <source>
        <dbReference type="ARBA" id="ARBA00022771"/>
    </source>
</evidence>
<comment type="catalytic activity">
    <reaction evidence="10 12">
        <text>O-phospho-L-threonyl-[protein] + H2O = L-threonyl-[protein] + phosphate</text>
        <dbReference type="Rhea" id="RHEA:47004"/>
        <dbReference type="Rhea" id="RHEA-COMP:11060"/>
        <dbReference type="Rhea" id="RHEA-COMP:11605"/>
        <dbReference type="ChEBI" id="CHEBI:15377"/>
        <dbReference type="ChEBI" id="CHEBI:30013"/>
        <dbReference type="ChEBI" id="CHEBI:43474"/>
        <dbReference type="ChEBI" id="CHEBI:61977"/>
        <dbReference type="EC" id="3.1.3.16"/>
    </reaction>
</comment>
<feature type="compositionally biased region" description="Basic and acidic residues" evidence="13">
    <location>
        <begin position="657"/>
        <end position="694"/>
    </location>
</feature>
<dbReference type="Gene3D" id="1.25.40.820">
    <property type="match status" value="1"/>
</dbReference>
<keyword evidence="6 12" id="KW-0862">Zinc</keyword>
<evidence type="ECO:0000256" key="7">
    <source>
        <dbReference type="ARBA" id="ARBA00022912"/>
    </source>
</evidence>
<feature type="compositionally biased region" description="Basic and acidic residues" evidence="13">
    <location>
        <begin position="554"/>
        <end position="593"/>
    </location>
</feature>
<feature type="domain" description="RTR1-type" evidence="14">
    <location>
        <begin position="114"/>
        <end position="198"/>
    </location>
</feature>
<feature type="region of interest" description="Disordered" evidence="13">
    <location>
        <begin position="303"/>
        <end position="325"/>
    </location>
</feature>
<comment type="function">
    <text evidence="12">Putative RNA polymerase II subunit B1 C-terminal domain (CTD) phosphatase involved in RNA polymerase II transcription regulation.</text>
</comment>
<comment type="subcellular location">
    <subcellularLocation>
        <location evidence="1 12">Nucleus</location>
    </subcellularLocation>
</comment>
<organism evidence="15 16">
    <name type="scientific">Plasmodium coatneyi</name>
    <dbReference type="NCBI Taxonomy" id="208452"/>
    <lineage>
        <taxon>Eukaryota</taxon>
        <taxon>Sar</taxon>
        <taxon>Alveolata</taxon>
        <taxon>Apicomplexa</taxon>
        <taxon>Aconoidasida</taxon>
        <taxon>Haemosporida</taxon>
        <taxon>Plasmodiidae</taxon>
        <taxon>Plasmodium</taxon>
    </lineage>
</organism>
<dbReference type="PROSITE" id="PS51479">
    <property type="entry name" value="ZF_RTR1"/>
    <property type="match status" value="1"/>
</dbReference>
<evidence type="ECO:0000256" key="12">
    <source>
        <dbReference type="RuleBase" id="RU367080"/>
    </source>
</evidence>
<evidence type="ECO:0000256" key="6">
    <source>
        <dbReference type="ARBA" id="ARBA00022833"/>
    </source>
</evidence>
<dbReference type="GeneID" id="30907649"/>
<dbReference type="GO" id="GO:0005634">
    <property type="term" value="C:nucleus"/>
    <property type="evidence" value="ECO:0007669"/>
    <property type="project" value="UniProtKB-SubCell"/>
</dbReference>
<keyword evidence="3 12" id="KW-0479">Metal-binding</keyword>
<proteinExistence type="inferred from homology"/>
<dbReference type="VEuPathDB" id="PlasmoDB:PCOAH_00009260"/>
<keyword evidence="5 12" id="KW-0378">Hydrolase</keyword>
<evidence type="ECO:0000256" key="2">
    <source>
        <dbReference type="ARBA" id="ARBA00005676"/>
    </source>
</evidence>
<evidence type="ECO:0000259" key="14">
    <source>
        <dbReference type="PROSITE" id="PS51479"/>
    </source>
</evidence>
<dbReference type="Proteomes" id="UP000092716">
    <property type="component" value="Chromosome 4"/>
</dbReference>
<dbReference type="PANTHER" id="PTHR14732:SF0">
    <property type="entry name" value="RNA POLYMERASE II SUBUNIT B1 CTD PHOSPHATASE RPAP2-RELATED"/>
    <property type="match status" value="1"/>
</dbReference>
<evidence type="ECO:0000256" key="1">
    <source>
        <dbReference type="ARBA" id="ARBA00004123"/>
    </source>
</evidence>
<feature type="compositionally biased region" description="Acidic residues" evidence="13">
    <location>
        <begin position="776"/>
        <end position="785"/>
    </location>
</feature>
<evidence type="ECO:0000256" key="9">
    <source>
        <dbReference type="ARBA" id="ARBA00047761"/>
    </source>
</evidence>
<keyword evidence="7 12" id="KW-0904">Protein phosphatase</keyword>
<dbReference type="AlphaFoldDB" id="A0A1B1DUG6"/>
<dbReference type="InterPro" id="IPR039693">
    <property type="entry name" value="Rtr1/RPAP2"/>
</dbReference>
<evidence type="ECO:0000256" key="3">
    <source>
        <dbReference type="ARBA" id="ARBA00022723"/>
    </source>
</evidence>
<reference evidence="16" key="1">
    <citation type="submission" date="2016-06" db="EMBL/GenBank/DDBJ databases">
        <title>First high quality genome sequence of Plasmodium coatneyi using continuous long reads from single molecule, real-time sequencing.</title>
        <authorList>
            <person name="Chien J.-T."/>
            <person name="Pakala S.B."/>
            <person name="Geraldo J.A."/>
            <person name="Lapp S.A."/>
            <person name="Barnwell J.W."/>
            <person name="Kissinger J.C."/>
            <person name="Galinski M.R."/>
            <person name="Humphrey J.C."/>
        </authorList>
    </citation>
    <scope>NUCLEOTIDE SEQUENCE [LARGE SCALE GENOMIC DNA]</scope>
    <source>
        <strain evidence="16">Hackeri</strain>
    </source>
</reference>
<evidence type="ECO:0000256" key="10">
    <source>
        <dbReference type="ARBA" id="ARBA00048336"/>
    </source>
</evidence>
<feature type="region of interest" description="Disordered" evidence="13">
    <location>
        <begin position="445"/>
        <end position="479"/>
    </location>
</feature>
<evidence type="ECO:0000313" key="15">
    <source>
        <dbReference type="EMBL" id="ANQ06384.1"/>
    </source>
</evidence>
<evidence type="ECO:0000256" key="11">
    <source>
        <dbReference type="PROSITE-ProRule" id="PRU00812"/>
    </source>
</evidence>
<accession>A0A1B1DUG6</accession>
<sequence length="955" mass="108639">MNAQIRKKKNLLEREAKLNNLAKIFHRKLETLLIYIRVPKKKQEKLFFDDFFNVEEVSAYINTVVDDEHRTDVQSDHQEDRPCSGESLNLNADNEIKTSKDIFIKNLLIFLNNLIVLYFSKSNLIDVCINRRSFNKCGFYACDNIFLNNPNKGKYKIDAKSKNIYLREYYDLFCSASCMNYNLHLLKEIAKNGNNAKGGKQGKTNLKTKCQLIYIMFLTFFPIFKFHDINVLLNNLELVYIQGNKIFLKPGGGKADINGEDKKESTNDEGKVCTIRTVKDGDSQKTHQLRKALFPIIVEKQEGCEDSEEKVTEESPEGNSSNGEVISNHMVSNHALGETSNERDGNEIVILPLEESLGGYDQVKAEKGLTNRKVDSCPKREQGKANKCKNVTFNEDIQTFEYYRNERVDVCSVAGTSMETSHVGTTQGGDCPPSGDILCEDSLSGENEHKGNVHPRVPPEWDETTMRRGPGEGTNELSVKPQYASDKEVEGTIYKEALGERNPSDGEITEVYEQVRQCIFTNRKHFFEDILGKTLFDSNKVIGFDYEGKEEEPEEKKKTEMVKEAKKVEQTEEKEAEQVEKKAAMQEKTESDVRVCAAQRMSEINLKHDRERRGRRIVLLSSPSRGRAMERISQANEGEDSPKDDEAEAMGAISDGMEGKEEDAALGDEEKERTVQSDKEKEDTVPVDEKRNDDASADGGNEDTSSYGDKNATAGGGENAPASDTDEDNTKLQNLLIKKKEKISEQYNEAFNRCMPPFLFAGEYGGSRDGECPGDPIEEEGESSDDEKRVQQVKWQNKYTYSTEKCSAYEDMSLYVVLWDILTGIISKYTVYYFQRSDFVIPKCPTEVERDRKNEFLRNVSQHMPKIIHPIASTIFNVCQTFSFGKPLLPFKKIIYESIIYVIAAALGRHKVELIPSEEMANIRKAEEEFLTLENGVGKEELDELTMLFYQHFYY</sequence>
<name>A0A1B1DUG6_9APIC</name>
<feature type="region of interest" description="Disordered" evidence="13">
    <location>
        <begin position="765"/>
        <end position="789"/>
    </location>
</feature>
<dbReference type="RefSeq" id="XP_019913079.1">
    <property type="nucleotide sequence ID" value="XM_020057735.1"/>
</dbReference>
<keyword evidence="16" id="KW-1185">Reference proteome</keyword>
<dbReference type="OrthoDB" id="361971at2759"/>
<comment type="catalytic activity">
    <reaction evidence="9 12">
        <text>O-phospho-L-seryl-[protein] + H2O = L-seryl-[protein] + phosphate</text>
        <dbReference type="Rhea" id="RHEA:20629"/>
        <dbReference type="Rhea" id="RHEA-COMP:9863"/>
        <dbReference type="Rhea" id="RHEA-COMP:11604"/>
        <dbReference type="ChEBI" id="CHEBI:15377"/>
        <dbReference type="ChEBI" id="CHEBI:29999"/>
        <dbReference type="ChEBI" id="CHEBI:43474"/>
        <dbReference type="ChEBI" id="CHEBI:83421"/>
        <dbReference type="EC" id="3.1.3.16"/>
    </reaction>
</comment>
<dbReference type="PANTHER" id="PTHR14732">
    <property type="entry name" value="RNA POLYMERASE II SUBUNIT B1 CTD PHOSPHATASE RPAP2-RELATED"/>
    <property type="match status" value="1"/>
</dbReference>
<feature type="compositionally biased region" description="Basic and acidic residues" evidence="13">
    <location>
        <begin position="303"/>
        <end position="313"/>
    </location>
</feature>
<dbReference type="InterPro" id="IPR007308">
    <property type="entry name" value="Rtr1/RPAP2_dom"/>
</dbReference>
<dbReference type="InterPro" id="IPR038534">
    <property type="entry name" value="Rtr1/RPAP2_sf"/>
</dbReference>
<feature type="compositionally biased region" description="Acidic residues" evidence="13">
    <location>
        <begin position="637"/>
        <end position="648"/>
    </location>
</feature>
<evidence type="ECO:0000313" key="16">
    <source>
        <dbReference type="Proteomes" id="UP000092716"/>
    </source>
</evidence>
<dbReference type="GO" id="GO:0005737">
    <property type="term" value="C:cytoplasm"/>
    <property type="evidence" value="ECO:0007669"/>
    <property type="project" value="TreeGrafter"/>
</dbReference>
<gene>
    <name evidence="15" type="ORF">PCOAH_00009260</name>
</gene>
<keyword evidence="8 12" id="KW-0539">Nucleus</keyword>
<dbReference type="KEGG" id="pcot:PCOAH_00009260"/>
<evidence type="ECO:0000256" key="13">
    <source>
        <dbReference type="SAM" id="MobiDB-lite"/>
    </source>
</evidence>
<dbReference type="EC" id="3.1.3.16" evidence="12"/>
<dbReference type="GO" id="GO:0043175">
    <property type="term" value="F:RNA polymerase core enzyme binding"/>
    <property type="evidence" value="ECO:0007669"/>
    <property type="project" value="UniProtKB-UniRule"/>
</dbReference>
<dbReference type="EMBL" id="CP016242">
    <property type="protein sequence ID" value="ANQ06384.1"/>
    <property type="molecule type" value="Genomic_DNA"/>
</dbReference>
<dbReference type="GO" id="GO:0008420">
    <property type="term" value="F:RNA polymerase II CTD heptapeptide repeat phosphatase activity"/>
    <property type="evidence" value="ECO:0007669"/>
    <property type="project" value="UniProtKB-UniRule"/>
</dbReference>
<evidence type="ECO:0000256" key="8">
    <source>
        <dbReference type="ARBA" id="ARBA00023242"/>
    </source>
</evidence>
<feature type="region of interest" description="Disordered" evidence="13">
    <location>
        <begin position="548"/>
        <end position="729"/>
    </location>
</feature>